<organism evidence="3 4">
    <name type="scientific">Steccherinum ochraceum</name>
    <dbReference type="NCBI Taxonomy" id="92696"/>
    <lineage>
        <taxon>Eukaryota</taxon>
        <taxon>Fungi</taxon>
        <taxon>Dikarya</taxon>
        <taxon>Basidiomycota</taxon>
        <taxon>Agaricomycotina</taxon>
        <taxon>Agaricomycetes</taxon>
        <taxon>Polyporales</taxon>
        <taxon>Steccherinaceae</taxon>
        <taxon>Steccherinum</taxon>
    </lineage>
</organism>
<evidence type="ECO:0000313" key="3">
    <source>
        <dbReference type="EMBL" id="TCD69987.1"/>
    </source>
</evidence>
<proteinExistence type="inferred from homology"/>
<dbReference type="AlphaFoldDB" id="A0A4V2MXG1"/>
<gene>
    <name evidence="3" type="ORF">EIP91_005576</name>
</gene>
<dbReference type="InterPro" id="IPR036291">
    <property type="entry name" value="NAD(P)-bd_dom_sf"/>
</dbReference>
<evidence type="ECO:0000256" key="2">
    <source>
        <dbReference type="ARBA" id="ARBA00023002"/>
    </source>
</evidence>
<reference evidence="3 4" key="1">
    <citation type="submission" date="2018-11" db="EMBL/GenBank/DDBJ databases">
        <title>Genome assembly of Steccherinum ochraceum LE-BIN_3174, the white-rot fungus of the Steccherinaceae family (The Residual Polyporoid clade, Polyporales, Basidiomycota).</title>
        <authorList>
            <person name="Fedorova T.V."/>
            <person name="Glazunova O.A."/>
            <person name="Landesman E.O."/>
            <person name="Moiseenko K.V."/>
            <person name="Psurtseva N.V."/>
            <person name="Savinova O.S."/>
            <person name="Shakhova N.V."/>
            <person name="Tyazhelova T.V."/>
            <person name="Vasina D.V."/>
        </authorList>
    </citation>
    <scope>NUCLEOTIDE SEQUENCE [LARGE SCALE GENOMIC DNA]</scope>
    <source>
        <strain evidence="3 4">LE-BIN_3174</strain>
    </source>
</reference>
<dbReference type="STRING" id="92696.A0A4V2MXG1"/>
<dbReference type="SUPFAM" id="SSF51735">
    <property type="entry name" value="NAD(P)-binding Rossmann-fold domains"/>
    <property type="match status" value="1"/>
</dbReference>
<dbReference type="PANTHER" id="PTHR43669">
    <property type="entry name" value="5-KETO-D-GLUCONATE 5-REDUCTASE"/>
    <property type="match status" value="1"/>
</dbReference>
<dbReference type="GO" id="GO:0016491">
    <property type="term" value="F:oxidoreductase activity"/>
    <property type="evidence" value="ECO:0007669"/>
    <property type="project" value="UniProtKB-KW"/>
</dbReference>
<evidence type="ECO:0008006" key="5">
    <source>
        <dbReference type="Google" id="ProtNLM"/>
    </source>
</evidence>
<accession>A0A4V2MXG1</accession>
<keyword evidence="4" id="KW-1185">Reference proteome</keyword>
<dbReference type="EMBL" id="RWJN01000030">
    <property type="protein sequence ID" value="TCD69987.1"/>
    <property type="molecule type" value="Genomic_DNA"/>
</dbReference>
<dbReference type="OrthoDB" id="37659at2759"/>
<evidence type="ECO:0000256" key="1">
    <source>
        <dbReference type="ARBA" id="ARBA00006484"/>
    </source>
</evidence>
<sequence>MRSATADPLADRSTTVSLLTATAALHADVQVYRNGCEVVERAMSKANISHSRCVLVIGATAGIGRDLAIAIHDLPSKPTVIVTGRRQDRLDELTGAHERMRPARFDMTAGRAAIKQFVEDIVKAYPELDTVIFSAGIQHIFNFQKPEEIDLDILETELTTNYTSIVSLIVLLLPHLLKLSKEGRPSFIVPITSNLGLFPRGLVPNYCATKAAMHSFALSLDNQLQGTNVNVMEIIPPLVESELHDHQGSTARMSQFWMPLTEFTQKAMEGLLRGDMQIPVGVALDTWTKFEKPKLEAVADQARKAIHNTK</sequence>
<protein>
    <recommendedName>
        <fullName evidence="5">NAD(P)-binding protein</fullName>
    </recommendedName>
</protein>
<dbReference type="PRINTS" id="PR00081">
    <property type="entry name" value="GDHRDH"/>
</dbReference>
<comment type="caution">
    <text evidence="3">The sequence shown here is derived from an EMBL/GenBank/DDBJ whole genome shotgun (WGS) entry which is preliminary data.</text>
</comment>
<name>A0A4V2MXG1_9APHY</name>
<evidence type="ECO:0000313" key="4">
    <source>
        <dbReference type="Proteomes" id="UP000292702"/>
    </source>
</evidence>
<dbReference type="Proteomes" id="UP000292702">
    <property type="component" value="Unassembled WGS sequence"/>
</dbReference>
<comment type="similarity">
    <text evidence="1">Belongs to the short-chain dehydrogenases/reductases (SDR) family.</text>
</comment>
<keyword evidence="2" id="KW-0560">Oxidoreductase</keyword>
<dbReference type="Pfam" id="PF00106">
    <property type="entry name" value="adh_short"/>
    <property type="match status" value="1"/>
</dbReference>
<dbReference type="InterPro" id="IPR002347">
    <property type="entry name" value="SDR_fam"/>
</dbReference>
<dbReference type="PANTHER" id="PTHR43669:SF11">
    <property type="entry name" value="SHORT-CHAIN DEHYDROGENASE_OXIDOREDUCTASE"/>
    <property type="match status" value="1"/>
</dbReference>
<dbReference type="Gene3D" id="3.40.50.720">
    <property type="entry name" value="NAD(P)-binding Rossmann-like Domain"/>
    <property type="match status" value="1"/>
</dbReference>